<feature type="transmembrane region" description="Helical" evidence="1">
    <location>
        <begin position="139"/>
        <end position="158"/>
    </location>
</feature>
<dbReference type="Pfam" id="PF10708">
    <property type="entry name" value="DUF2510"/>
    <property type="match status" value="1"/>
</dbReference>
<sequence length="204" mass="21869">MSDTTPAPVPAGWYPDPAGGPGRRWWNGTAWTEQVEQPYSAGYAPPVLGAPAGTAPYTPWIWILALLPLSSLLSFFLLDVEAIVAQSLASDPSDPFAIPAPTTGELLTNGLGFAAWVLGILFAFLDWRELKKRRVDKPFHFAWSILLSLVYVIGRSVVVKRRIGTGLAPLWTAVAVTVLNIVVVVGVTIQLTAAVISELPALAP</sequence>
<dbReference type="RefSeq" id="WP_267780620.1">
    <property type="nucleotide sequence ID" value="NZ_CP113089.1"/>
</dbReference>
<keyword evidence="1" id="KW-1133">Transmembrane helix</keyword>
<name>A0A9E8MJV4_9MICO</name>
<reference evidence="3" key="1">
    <citation type="submission" date="2022-11" db="EMBL/GenBank/DDBJ databases">
        <title>Description of Microcella daejonensis nov. sp, isolated from riverside soil.</title>
        <authorList>
            <person name="Molina K.M."/>
            <person name="Kim S.B."/>
        </authorList>
    </citation>
    <scope>NUCLEOTIDE SEQUENCE</scope>
    <source>
        <strain evidence="3">MMS21-STM12</strain>
    </source>
</reference>
<dbReference type="AlphaFoldDB" id="A0A9E8MJV4"/>
<protein>
    <submittedName>
        <fullName evidence="3">DUF2510 domain-containing protein</fullName>
    </submittedName>
</protein>
<dbReference type="Proteomes" id="UP001164706">
    <property type="component" value="Chromosome"/>
</dbReference>
<evidence type="ECO:0000313" key="4">
    <source>
        <dbReference type="Proteomes" id="UP001164706"/>
    </source>
</evidence>
<evidence type="ECO:0000313" key="3">
    <source>
        <dbReference type="EMBL" id="WAB80877.1"/>
    </source>
</evidence>
<dbReference type="EMBL" id="CP113089">
    <property type="protein sequence ID" value="WAB80877.1"/>
    <property type="molecule type" value="Genomic_DNA"/>
</dbReference>
<evidence type="ECO:0000256" key="1">
    <source>
        <dbReference type="SAM" id="Phobius"/>
    </source>
</evidence>
<organism evidence="3 4">
    <name type="scientific">Microcella daejeonensis</name>
    <dbReference type="NCBI Taxonomy" id="2994971"/>
    <lineage>
        <taxon>Bacteria</taxon>
        <taxon>Bacillati</taxon>
        <taxon>Actinomycetota</taxon>
        <taxon>Actinomycetes</taxon>
        <taxon>Micrococcales</taxon>
        <taxon>Microbacteriaceae</taxon>
        <taxon>Microcella</taxon>
    </lineage>
</organism>
<dbReference type="InterPro" id="IPR018929">
    <property type="entry name" value="DUF2510"/>
</dbReference>
<feature type="transmembrane region" description="Helical" evidence="1">
    <location>
        <begin position="60"/>
        <end position="85"/>
    </location>
</feature>
<proteinExistence type="predicted"/>
<evidence type="ECO:0000259" key="2">
    <source>
        <dbReference type="Pfam" id="PF10708"/>
    </source>
</evidence>
<dbReference type="KEGG" id="mdb:OVN18_09925"/>
<feature type="transmembrane region" description="Helical" evidence="1">
    <location>
        <begin position="106"/>
        <end position="127"/>
    </location>
</feature>
<accession>A0A9E8MJV4</accession>
<feature type="transmembrane region" description="Helical" evidence="1">
    <location>
        <begin position="170"/>
        <end position="196"/>
    </location>
</feature>
<gene>
    <name evidence="3" type="ORF">OVN18_09925</name>
</gene>
<feature type="domain" description="DUF2510" evidence="2">
    <location>
        <begin position="11"/>
        <end position="40"/>
    </location>
</feature>
<keyword evidence="4" id="KW-1185">Reference proteome</keyword>
<keyword evidence="1" id="KW-0472">Membrane</keyword>
<keyword evidence="1" id="KW-0812">Transmembrane</keyword>